<reference evidence="2" key="1">
    <citation type="journal article" date="2017" name="Nat. Ecol. Evol.">
        <title>Genome expansion and lineage-specific genetic innovations in the forest pathogenic fungi Armillaria.</title>
        <authorList>
            <person name="Sipos G."/>
            <person name="Prasanna A.N."/>
            <person name="Walter M.C."/>
            <person name="O'Connor E."/>
            <person name="Balint B."/>
            <person name="Krizsan K."/>
            <person name="Kiss B."/>
            <person name="Hess J."/>
            <person name="Varga T."/>
            <person name="Slot J."/>
            <person name="Riley R."/>
            <person name="Boka B."/>
            <person name="Rigling D."/>
            <person name="Barry K."/>
            <person name="Lee J."/>
            <person name="Mihaltcheva S."/>
            <person name="LaButti K."/>
            <person name="Lipzen A."/>
            <person name="Waldron R."/>
            <person name="Moloney N.M."/>
            <person name="Sperisen C."/>
            <person name="Kredics L."/>
            <person name="Vagvoelgyi C."/>
            <person name="Patrignani A."/>
            <person name="Fitzpatrick D."/>
            <person name="Nagy I."/>
            <person name="Doyle S."/>
            <person name="Anderson J.B."/>
            <person name="Grigoriev I.V."/>
            <person name="Gueldener U."/>
            <person name="Muensterkoetter M."/>
            <person name="Nagy L.G."/>
        </authorList>
    </citation>
    <scope>NUCLEOTIDE SEQUENCE [LARGE SCALE GENOMIC DNA]</scope>
    <source>
        <strain evidence="2">C18/9</strain>
    </source>
</reference>
<sequence>MLRGMGVSDPVPARSVPPALMEEKGYKPFILMPTPLKRASTRLQDPEEEQRLIIDTMARCGAAIGEASTAGNRFSTAN</sequence>
<proteinExistence type="predicted"/>
<organism evidence="1 2">
    <name type="scientific">Armillaria ostoyae</name>
    <name type="common">Armillaria root rot fungus</name>
    <dbReference type="NCBI Taxonomy" id="47428"/>
    <lineage>
        <taxon>Eukaryota</taxon>
        <taxon>Fungi</taxon>
        <taxon>Dikarya</taxon>
        <taxon>Basidiomycota</taxon>
        <taxon>Agaricomycotina</taxon>
        <taxon>Agaricomycetes</taxon>
        <taxon>Agaricomycetidae</taxon>
        <taxon>Agaricales</taxon>
        <taxon>Marasmiineae</taxon>
        <taxon>Physalacriaceae</taxon>
        <taxon>Armillaria</taxon>
    </lineage>
</organism>
<dbReference type="EMBL" id="FUEG01000009">
    <property type="protein sequence ID" value="SJL08810.1"/>
    <property type="molecule type" value="Genomic_DNA"/>
</dbReference>
<name>A0A284RJ79_ARMOS</name>
<gene>
    <name evidence="1" type="ORF">ARMOST_12180</name>
</gene>
<protein>
    <submittedName>
        <fullName evidence="1">Uncharacterized protein</fullName>
    </submittedName>
</protein>
<evidence type="ECO:0000313" key="1">
    <source>
        <dbReference type="EMBL" id="SJL08810.1"/>
    </source>
</evidence>
<accession>A0A284RJ79</accession>
<keyword evidence="2" id="KW-1185">Reference proteome</keyword>
<evidence type="ECO:0000313" key="2">
    <source>
        <dbReference type="Proteomes" id="UP000219338"/>
    </source>
</evidence>
<dbReference type="Proteomes" id="UP000219338">
    <property type="component" value="Unassembled WGS sequence"/>
</dbReference>
<dbReference type="AlphaFoldDB" id="A0A284RJ79"/>